<dbReference type="eggNOG" id="KOG1969">
    <property type="taxonomic scope" value="Eukaryota"/>
</dbReference>
<feature type="coiled-coil region" evidence="1">
    <location>
        <begin position="53"/>
        <end position="80"/>
    </location>
</feature>
<name>C5M4I5_CANTT</name>
<evidence type="ECO:0000256" key="1">
    <source>
        <dbReference type="SAM" id="Coils"/>
    </source>
</evidence>
<gene>
    <name evidence="4" type="ORF">CTRG_00975</name>
</gene>
<dbReference type="InterPro" id="IPR003593">
    <property type="entry name" value="AAA+_ATPase"/>
</dbReference>
<feature type="compositionally biased region" description="Polar residues" evidence="2">
    <location>
        <begin position="1"/>
        <end position="33"/>
    </location>
</feature>
<dbReference type="Gene3D" id="1.10.8.60">
    <property type="match status" value="1"/>
</dbReference>
<dbReference type="Proteomes" id="UP000002037">
    <property type="component" value="Unassembled WGS sequence"/>
</dbReference>
<feature type="domain" description="AAA+ ATPase" evidence="3">
    <location>
        <begin position="219"/>
        <end position="396"/>
    </location>
</feature>
<dbReference type="CDD" id="cd00009">
    <property type="entry name" value="AAA"/>
    <property type="match status" value="1"/>
</dbReference>
<proteinExistence type="predicted"/>
<dbReference type="InterPro" id="IPR027417">
    <property type="entry name" value="P-loop_NTPase"/>
</dbReference>
<dbReference type="STRING" id="294747.C5M4I5"/>
<feature type="region of interest" description="Disordered" evidence="2">
    <location>
        <begin position="1"/>
        <end position="34"/>
    </location>
</feature>
<dbReference type="Pfam" id="PF00004">
    <property type="entry name" value="AAA"/>
    <property type="match status" value="1"/>
</dbReference>
<keyword evidence="5" id="KW-1185">Reference proteome</keyword>
<protein>
    <recommendedName>
        <fullName evidence="3">AAA+ ATPase domain-containing protein</fullName>
    </recommendedName>
</protein>
<dbReference type="GO" id="GO:0003677">
    <property type="term" value="F:DNA binding"/>
    <property type="evidence" value="ECO:0007669"/>
    <property type="project" value="TreeGrafter"/>
</dbReference>
<evidence type="ECO:0000256" key="2">
    <source>
        <dbReference type="SAM" id="MobiDB-lite"/>
    </source>
</evidence>
<evidence type="ECO:0000259" key="3">
    <source>
        <dbReference type="SMART" id="SM00382"/>
    </source>
</evidence>
<dbReference type="OrthoDB" id="2195431at2759"/>
<evidence type="ECO:0000313" key="4">
    <source>
        <dbReference type="EMBL" id="EER36235.1"/>
    </source>
</evidence>
<dbReference type="InterPro" id="IPR003959">
    <property type="entry name" value="ATPase_AAA_core"/>
</dbReference>
<dbReference type="AlphaFoldDB" id="C5M4I5"/>
<dbReference type="SMART" id="SM00382">
    <property type="entry name" value="AAA"/>
    <property type="match status" value="1"/>
</dbReference>
<dbReference type="KEGG" id="ctp:CTRG_00975"/>
<dbReference type="RefSeq" id="XP_002546193.1">
    <property type="nucleotide sequence ID" value="XM_002546147.1"/>
</dbReference>
<accession>C5M4I5</accession>
<dbReference type="GO" id="GO:0005524">
    <property type="term" value="F:ATP binding"/>
    <property type="evidence" value="ECO:0007669"/>
    <property type="project" value="InterPro"/>
</dbReference>
<dbReference type="SUPFAM" id="SSF52540">
    <property type="entry name" value="P-loop containing nucleoside triphosphate hydrolases"/>
    <property type="match status" value="1"/>
</dbReference>
<dbReference type="GO" id="GO:0005634">
    <property type="term" value="C:nucleus"/>
    <property type="evidence" value="ECO:0007669"/>
    <property type="project" value="TreeGrafter"/>
</dbReference>
<dbReference type="VEuPathDB" id="FungiDB:CTRG_00975"/>
<organism evidence="4 5">
    <name type="scientific">Candida tropicalis (strain ATCC MYA-3404 / T1)</name>
    <name type="common">Yeast</name>
    <dbReference type="NCBI Taxonomy" id="294747"/>
    <lineage>
        <taxon>Eukaryota</taxon>
        <taxon>Fungi</taxon>
        <taxon>Dikarya</taxon>
        <taxon>Ascomycota</taxon>
        <taxon>Saccharomycotina</taxon>
        <taxon>Pichiomycetes</taxon>
        <taxon>Debaryomycetaceae</taxon>
        <taxon>Candida/Lodderomyces clade</taxon>
        <taxon>Candida</taxon>
    </lineage>
</organism>
<dbReference type="Gene3D" id="3.40.50.300">
    <property type="entry name" value="P-loop containing nucleotide triphosphate hydrolases"/>
    <property type="match status" value="1"/>
</dbReference>
<dbReference type="GO" id="GO:0016887">
    <property type="term" value="F:ATP hydrolysis activity"/>
    <property type="evidence" value="ECO:0007669"/>
    <property type="project" value="InterPro"/>
</dbReference>
<evidence type="ECO:0000313" key="5">
    <source>
        <dbReference type="Proteomes" id="UP000002037"/>
    </source>
</evidence>
<dbReference type="GeneID" id="8300613"/>
<sequence>MTTVEESQLSTDQGDFEFDTQNSYLFSHNAQESNELEEEDIFATSKSILFQDVEENQNENNMELDDIANEEEQNEQLESNTVQDYSPVMHASKTVKLFSGEVIKLSPRVFNTTTIDETQLKGTYMDMDSLTTRANLRNSIKEQNRRKQVENPTSTTKKSHPRSKIWTEKYKPTSFIQLCSAGNDKQYRLVLHWLKKWSHTVFHEDIHDRDNVDSLGRPFRKILLIHGPTGIGKTTATHILANQMGYSVQELNASNSMDTLPQASGGGGGSTAYSNASAALKLKIINALTSNSISSKGKPSCLIIDEIDSLANVSDVIKVLNDLVQSDQRALNKKLRKPSLDDPQAKNKSKKKDFLLNRPIICIANDIYSQQSNRYGPNPMDKLRPISEIVAFKKPVTAKAVSGAKFGGNAVKSVKDHLMNINSREKLGLDYQEIGDVVEICDSDIRACINHLQFNSRKVVTVDQKVNNNELMDRQLSWFAMVDQLFKRDPQLSKEQNFNRIFNSFMSGEGKTITNNSSTFDKVLKGVFDRYLDVVHNQDDSLIKPSEFSDWVGVYAQFSKHNDTNEYFPLLGLKTWSLFSELNPQRYNQSLIPNAKNLDFEHYELLKTNKNIIKTVSDSLPVKVQLALGINPENAATQFLPYLAKIVCPSLSARLKSDLNDTEKKWVEKIASIVKDFDLSLENSKDLETGLVSLKMNPNWDTITVFDNAFAPVPSASAFKQTQFRRQAIFPLVTTELDRLSMLRKAAKRPLAETIEKEDGPETKKAKSGSGVNFFKGKYEEVNSQIQVDNSSNKESDEEFKTSRIWVKYNEGFSNAVRKNIGWNDFWSV</sequence>
<dbReference type="PANTHER" id="PTHR23389:SF3">
    <property type="entry name" value="CHROMOSOME TRANSMISSION FIDELITY PROTEIN 18 HOMOLOG"/>
    <property type="match status" value="1"/>
</dbReference>
<feature type="compositionally biased region" description="Basic and acidic residues" evidence="2">
    <location>
        <begin position="139"/>
        <end position="149"/>
    </location>
</feature>
<dbReference type="HOGENOM" id="CLU_004894_3_1_1"/>
<dbReference type="EMBL" id="GG692395">
    <property type="protein sequence ID" value="EER36235.1"/>
    <property type="molecule type" value="Genomic_DNA"/>
</dbReference>
<reference evidence="4 5" key="1">
    <citation type="journal article" date="2009" name="Nature">
        <title>Evolution of pathogenicity and sexual reproduction in eight Candida genomes.</title>
        <authorList>
            <person name="Butler G."/>
            <person name="Rasmussen M.D."/>
            <person name="Lin M.F."/>
            <person name="Santos M.A."/>
            <person name="Sakthikumar S."/>
            <person name="Munro C.A."/>
            <person name="Rheinbay E."/>
            <person name="Grabherr M."/>
            <person name="Forche A."/>
            <person name="Reedy J.L."/>
            <person name="Agrafioti I."/>
            <person name="Arnaud M.B."/>
            <person name="Bates S."/>
            <person name="Brown A.J."/>
            <person name="Brunke S."/>
            <person name="Costanzo M.C."/>
            <person name="Fitzpatrick D.A."/>
            <person name="de Groot P.W."/>
            <person name="Harris D."/>
            <person name="Hoyer L.L."/>
            <person name="Hube B."/>
            <person name="Klis F.M."/>
            <person name="Kodira C."/>
            <person name="Lennard N."/>
            <person name="Logue M.E."/>
            <person name="Martin R."/>
            <person name="Neiman A.M."/>
            <person name="Nikolaou E."/>
            <person name="Quail M.A."/>
            <person name="Quinn J."/>
            <person name="Santos M.C."/>
            <person name="Schmitzberger F.F."/>
            <person name="Sherlock G."/>
            <person name="Shah P."/>
            <person name="Silverstein K.A."/>
            <person name="Skrzypek M.S."/>
            <person name="Soll D."/>
            <person name="Staggs R."/>
            <person name="Stansfield I."/>
            <person name="Stumpf M.P."/>
            <person name="Sudbery P.E."/>
            <person name="Srikantha T."/>
            <person name="Zeng Q."/>
            <person name="Berman J."/>
            <person name="Berriman M."/>
            <person name="Heitman J."/>
            <person name="Gow N.A."/>
            <person name="Lorenz M.C."/>
            <person name="Birren B.W."/>
            <person name="Kellis M."/>
            <person name="Cuomo C.A."/>
        </authorList>
    </citation>
    <scope>NUCLEOTIDE SEQUENCE [LARGE SCALE GENOMIC DNA]</scope>
    <source>
        <strain evidence="5">ATCC MYA-3404 / T1</strain>
    </source>
</reference>
<feature type="region of interest" description="Disordered" evidence="2">
    <location>
        <begin position="137"/>
        <end position="164"/>
    </location>
</feature>
<keyword evidence="1" id="KW-0175">Coiled coil</keyword>
<dbReference type="PANTHER" id="PTHR23389">
    <property type="entry name" value="CHROMOSOME TRANSMISSION FIDELITY FACTOR 18"/>
    <property type="match status" value="1"/>
</dbReference>